<evidence type="ECO:0000256" key="1">
    <source>
        <dbReference type="ARBA" id="ARBA00022679"/>
    </source>
</evidence>
<dbReference type="InterPro" id="IPR000182">
    <property type="entry name" value="GNAT_dom"/>
</dbReference>
<reference evidence="6 7" key="1">
    <citation type="submission" date="2020-07" db="EMBL/GenBank/DDBJ databases">
        <title>Sequencing the genomes of 1000 actinobacteria strains.</title>
        <authorList>
            <person name="Klenk H.-P."/>
        </authorList>
    </citation>
    <scope>NUCLEOTIDE SEQUENCE [LARGE SCALE GENOMIC DNA]</scope>
    <source>
        <strain evidence="6 7">DSM 24482</strain>
    </source>
</reference>
<dbReference type="InterPro" id="IPR050832">
    <property type="entry name" value="Bact_Acetyltransf"/>
</dbReference>
<dbReference type="Gene3D" id="3.40.630.30">
    <property type="match status" value="1"/>
</dbReference>
<dbReference type="EMBL" id="BONN01000008">
    <property type="protein sequence ID" value="GIG33674.1"/>
    <property type="molecule type" value="Genomic_DNA"/>
</dbReference>
<feature type="domain" description="N-acetyltransferase" evidence="4">
    <location>
        <begin position="7"/>
        <end position="180"/>
    </location>
</feature>
<comment type="caution">
    <text evidence="6">The sequence shown here is derived from an EMBL/GenBank/DDBJ whole genome shotgun (WGS) entry which is preliminary data.</text>
</comment>
<keyword evidence="2" id="KW-0012">Acyltransferase</keyword>
<evidence type="ECO:0000256" key="2">
    <source>
        <dbReference type="ARBA" id="ARBA00023315"/>
    </source>
</evidence>
<dbReference type="Proteomes" id="UP000618382">
    <property type="component" value="Unassembled WGS sequence"/>
</dbReference>
<dbReference type="Pfam" id="PF00583">
    <property type="entry name" value="Acetyltransf_1"/>
    <property type="match status" value="1"/>
</dbReference>
<dbReference type="PROSITE" id="PS51186">
    <property type="entry name" value="GNAT"/>
    <property type="match status" value="1"/>
</dbReference>
<reference evidence="5 8" key="2">
    <citation type="submission" date="2021-01" db="EMBL/GenBank/DDBJ databases">
        <title>Whole genome shotgun sequence of Cellulomonas oligotrophica NBRC 109435.</title>
        <authorList>
            <person name="Komaki H."/>
            <person name="Tamura T."/>
        </authorList>
    </citation>
    <scope>NUCLEOTIDE SEQUENCE [LARGE SCALE GENOMIC DNA]</scope>
    <source>
        <strain evidence="5 8">NBRC 109435</strain>
    </source>
</reference>
<dbReference type="PANTHER" id="PTHR43877">
    <property type="entry name" value="AMINOALKYLPHOSPHONATE N-ACETYLTRANSFERASE-RELATED-RELATED"/>
    <property type="match status" value="1"/>
</dbReference>
<gene>
    <name evidence="6" type="ORF">BKA21_003715</name>
    <name evidence="5" type="ORF">Col01nite_28330</name>
</gene>
<dbReference type="RefSeq" id="WP_140460465.1">
    <property type="nucleotide sequence ID" value="NZ_BAABFI010000016.1"/>
</dbReference>
<organism evidence="6 7">
    <name type="scientific">Cellulomonas oligotrophica</name>
    <dbReference type="NCBI Taxonomy" id="931536"/>
    <lineage>
        <taxon>Bacteria</taxon>
        <taxon>Bacillati</taxon>
        <taxon>Actinomycetota</taxon>
        <taxon>Actinomycetes</taxon>
        <taxon>Micrococcales</taxon>
        <taxon>Cellulomonadaceae</taxon>
        <taxon>Cellulomonas</taxon>
    </lineage>
</organism>
<evidence type="ECO:0000313" key="6">
    <source>
        <dbReference type="EMBL" id="NYD88166.1"/>
    </source>
</evidence>
<accession>A0A7Y9FIU0</accession>
<evidence type="ECO:0000259" key="4">
    <source>
        <dbReference type="PROSITE" id="PS51186"/>
    </source>
</evidence>
<evidence type="ECO:0000313" key="8">
    <source>
        <dbReference type="Proteomes" id="UP000618382"/>
    </source>
</evidence>
<sequence length="183" mass="19142">MLPTADVSVRPAVPGDESRIARIQLAAWRVAHADVLGEVVLDSLDEQAFVDRWRLAVSAPPGPGHHVLVACDGPRVVGMASVAPVAAPDATQAPGGVVLALEVDPPDQRRGHGSRLLAAAVDLLRADGADQVQTWVVDGDAAREAFLQSAGLGPDGRTRRLATGPGPDEEAHVVSEHRWYAGI</sequence>
<dbReference type="EMBL" id="JACCBK010000001">
    <property type="protein sequence ID" value="NYD88166.1"/>
    <property type="molecule type" value="Genomic_DNA"/>
</dbReference>
<dbReference type="CDD" id="cd04301">
    <property type="entry name" value="NAT_SF"/>
    <property type="match status" value="1"/>
</dbReference>
<keyword evidence="1 6" id="KW-0808">Transferase</keyword>
<keyword evidence="8" id="KW-1185">Reference proteome</keyword>
<proteinExistence type="predicted"/>
<evidence type="ECO:0000256" key="3">
    <source>
        <dbReference type="SAM" id="MobiDB-lite"/>
    </source>
</evidence>
<protein>
    <submittedName>
        <fullName evidence="6">GNAT superfamily N-acetyltransferase</fullName>
    </submittedName>
</protein>
<dbReference type="GO" id="GO:0016747">
    <property type="term" value="F:acyltransferase activity, transferring groups other than amino-acyl groups"/>
    <property type="evidence" value="ECO:0007669"/>
    <property type="project" value="InterPro"/>
</dbReference>
<name>A0A7Y9FIU0_9CELL</name>
<evidence type="ECO:0000313" key="5">
    <source>
        <dbReference type="EMBL" id="GIG33674.1"/>
    </source>
</evidence>
<dbReference type="Proteomes" id="UP000577956">
    <property type="component" value="Unassembled WGS sequence"/>
</dbReference>
<dbReference type="InterPro" id="IPR016181">
    <property type="entry name" value="Acyl_CoA_acyltransferase"/>
</dbReference>
<evidence type="ECO:0000313" key="7">
    <source>
        <dbReference type="Proteomes" id="UP000577956"/>
    </source>
</evidence>
<feature type="region of interest" description="Disordered" evidence="3">
    <location>
        <begin position="151"/>
        <end position="176"/>
    </location>
</feature>
<dbReference type="SUPFAM" id="SSF55729">
    <property type="entry name" value="Acyl-CoA N-acyltransferases (Nat)"/>
    <property type="match status" value="1"/>
</dbReference>
<dbReference type="AlphaFoldDB" id="A0A7Y9FIU0"/>